<feature type="region of interest" description="Disordered" evidence="1">
    <location>
        <begin position="28"/>
        <end position="108"/>
    </location>
</feature>
<gene>
    <name evidence="3" type="ORF">APAL1065_LOCUS3050</name>
</gene>
<proteinExistence type="predicted"/>
<sequence>MTRSKATPSLRMALAVLASLVLSANAFVPSSSRSTRMNQQHKPLYLVADTPPPSDDDFTSGGYKPDEDLGGSSVDWDAEWKKVVQEQKTGESPKRPSETSSKRPGEGYYKSEAEIAAIRAANKATEQVNRAAAKMPSLPSWSSLQGDWKFWVGLIAIISIGTSVLTAQSVSVPPPTSSGGSYYI</sequence>
<dbReference type="EMBL" id="HBHT01004539">
    <property type="protein sequence ID" value="CAD9945937.1"/>
    <property type="molecule type" value="Transcribed_RNA"/>
</dbReference>
<feature type="signal peptide" evidence="2">
    <location>
        <begin position="1"/>
        <end position="26"/>
    </location>
</feature>
<evidence type="ECO:0000313" key="3">
    <source>
        <dbReference type="EMBL" id="CAD9945937.1"/>
    </source>
</evidence>
<feature type="compositionally biased region" description="Polar residues" evidence="1">
    <location>
        <begin position="28"/>
        <end position="41"/>
    </location>
</feature>
<evidence type="ECO:0000256" key="2">
    <source>
        <dbReference type="SAM" id="SignalP"/>
    </source>
</evidence>
<reference evidence="3" key="1">
    <citation type="submission" date="2021-01" db="EMBL/GenBank/DDBJ databases">
        <authorList>
            <person name="Corre E."/>
            <person name="Pelletier E."/>
            <person name="Niang G."/>
            <person name="Scheremetjew M."/>
            <person name="Finn R."/>
            <person name="Kale V."/>
            <person name="Holt S."/>
            <person name="Cochrane G."/>
            <person name="Meng A."/>
            <person name="Brown T."/>
            <person name="Cohen L."/>
        </authorList>
    </citation>
    <scope>NUCLEOTIDE SEQUENCE</scope>
    <source>
        <strain evidence="3">CCMP125</strain>
    </source>
</reference>
<name>A0A7S2VDG1_9STRA</name>
<protein>
    <submittedName>
        <fullName evidence="3">Uncharacterized protein</fullName>
    </submittedName>
</protein>
<feature type="chain" id="PRO_5030650412" evidence="2">
    <location>
        <begin position="27"/>
        <end position="184"/>
    </location>
</feature>
<accession>A0A7S2VDG1</accession>
<feature type="compositionally biased region" description="Basic and acidic residues" evidence="1">
    <location>
        <begin position="78"/>
        <end position="108"/>
    </location>
</feature>
<keyword evidence="2" id="KW-0732">Signal</keyword>
<evidence type="ECO:0000256" key="1">
    <source>
        <dbReference type="SAM" id="MobiDB-lite"/>
    </source>
</evidence>
<organism evidence="3">
    <name type="scientific">Entomoneis paludosa</name>
    <dbReference type="NCBI Taxonomy" id="265537"/>
    <lineage>
        <taxon>Eukaryota</taxon>
        <taxon>Sar</taxon>
        <taxon>Stramenopiles</taxon>
        <taxon>Ochrophyta</taxon>
        <taxon>Bacillariophyta</taxon>
        <taxon>Bacillariophyceae</taxon>
        <taxon>Bacillariophycidae</taxon>
        <taxon>Entomoneidaceae</taxon>
        <taxon>Entomoneis</taxon>
    </lineage>
</organism>
<dbReference type="AlphaFoldDB" id="A0A7S2VDG1"/>